<evidence type="ECO:0000313" key="2">
    <source>
        <dbReference type="EMBL" id="GLQ72048.1"/>
    </source>
</evidence>
<accession>A0AAV5NNR8</accession>
<keyword evidence="1" id="KW-0812">Transmembrane</keyword>
<dbReference type="Gene3D" id="3.30.700.10">
    <property type="entry name" value="Glycoprotein, Type 4 Pilin"/>
    <property type="match status" value="1"/>
</dbReference>
<dbReference type="SUPFAM" id="SSF54523">
    <property type="entry name" value="Pili subunits"/>
    <property type="match status" value="1"/>
</dbReference>
<sequence length="197" mass="21169">MSKKIGEEMKKQFGFSLVELVVVIVILGLLAAAALPKFLDVTDEAKKASIEAVAGGYATGVLSARAQWEAKGRPGVGTGNSKQHYIEYDGVEFWLTRSFDDDGNDSSFRDGYPIALKTTGQTAAPSAISSSDCVNLMENLLQNPPKVGDAASSNLTDLKYTAEANSSESTCSYVQQEGSDHKFVYEIKTGRVTVELQ</sequence>
<keyword evidence="1" id="KW-0472">Membrane</keyword>
<name>A0AAV5NNR8_9VIBR</name>
<dbReference type="NCBIfam" id="TIGR02532">
    <property type="entry name" value="IV_pilin_GFxxxE"/>
    <property type="match status" value="1"/>
</dbReference>
<organism evidence="2 3">
    <name type="scientific">Vibrio penaeicida</name>
    <dbReference type="NCBI Taxonomy" id="104609"/>
    <lineage>
        <taxon>Bacteria</taxon>
        <taxon>Pseudomonadati</taxon>
        <taxon>Pseudomonadota</taxon>
        <taxon>Gammaproteobacteria</taxon>
        <taxon>Vibrionales</taxon>
        <taxon>Vibrionaceae</taxon>
        <taxon>Vibrio</taxon>
    </lineage>
</organism>
<keyword evidence="3" id="KW-1185">Reference proteome</keyword>
<comment type="caution">
    <text evidence="2">The sequence shown here is derived from an EMBL/GenBank/DDBJ whole genome shotgun (WGS) entry which is preliminary data.</text>
</comment>
<dbReference type="Proteomes" id="UP001156690">
    <property type="component" value="Unassembled WGS sequence"/>
</dbReference>
<dbReference type="EMBL" id="BSNX01000011">
    <property type="protein sequence ID" value="GLQ72048.1"/>
    <property type="molecule type" value="Genomic_DNA"/>
</dbReference>
<dbReference type="InterPro" id="IPR045584">
    <property type="entry name" value="Pilin-like"/>
</dbReference>
<proteinExistence type="predicted"/>
<keyword evidence="1" id="KW-1133">Transmembrane helix</keyword>
<dbReference type="AlphaFoldDB" id="A0AAV5NNR8"/>
<evidence type="ECO:0000313" key="3">
    <source>
        <dbReference type="Proteomes" id="UP001156690"/>
    </source>
</evidence>
<gene>
    <name evidence="2" type="ORF">GCM10007932_14080</name>
</gene>
<evidence type="ECO:0000256" key="1">
    <source>
        <dbReference type="SAM" id="Phobius"/>
    </source>
</evidence>
<feature type="transmembrane region" description="Helical" evidence="1">
    <location>
        <begin position="12"/>
        <end position="35"/>
    </location>
</feature>
<protein>
    <submittedName>
        <fullName evidence="2">MSHA pilin protein MshB</fullName>
    </submittedName>
</protein>
<dbReference type="InterPro" id="IPR012902">
    <property type="entry name" value="N_methyl_site"/>
</dbReference>
<reference evidence="3" key="1">
    <citation type="journal article" date="2019" name="Int. J. Syst. Evol. Microbiol.">
        <title>The Global Catalogue of Microorganisms (GCM) 10K type strain sequencing project: providing services to taxonomists for standard genome sequencing and annotation.</title>
        <authorList>
            <consortium name="The Broad Institute Genomics Platform"/>
            <consortium name="The Broad Institute Genome Sequencing Center for Infectious Disease"/>
            <person name="Wu L."/>
            <person name="Ma J."/>
        </authorList>
    </citation>
    <scope>NUCLEOTIDE SEQUENCE [LARGE SCALE GENOMIC DNA]</scope>
    <source>
        <strain evidence="3">NBRC 15640</strain>
    </source>
</reference>
<dbReference type="Pfam" id="PF07963">
    <property type="entry name" value="N_methyl"/>
    <property type="match status" value="1"/>
</dbReference>